<evidence type="ECO:0000256" key="4">
    <source>
        <dbReference type="ARBA" id="ARBA00022622"/>
    </source>
</evidence>
<organism evidence="11 12">
    <name type="scientific">Trema orientale</name>
    <name type="common">Charcoal tree</name>
    <name type="synonym">Celtis orientalis</name>
    <dbReference type="NCBI Taxonomy" id="63057"/>
    <lineage>
        <taxon>Eukaryota</taxon>
        <taxon>Viridiplantae</taxon>
        <taxon>Streptophyta</taxon>
        <taxon>Embryophyta</taxon>
        <taxon>Tracheophyta</taxon>
        <taxon>Spermatophyta</taxon>
        <taxon>Magnoliopsida</taxon>
        <taxon>eudicotyledons</taxon>
        <taxon>Gunneridae</taxon>
        <taxon>Pentapetalae</taxon>
        <taxon>rosids</taxon>
        <taxon>fabids</taxon>
        <taxon>Rosales</taxon>
        <taxon>Cannabaceae</taxon>
        <taxon>Trema</taxon>
    </lineage>
</organism>
<keyword evidence="3" id="KW-1003">Cell membrane</keyword>
<feature type="chain" id="PRO_5015181128" evidence="9">
    <location>
        <begin position="25"/>
        <end position="652"/>
    </location>
</feature>
<dbReference type="OrthoDB" id="2014623at2759"/>
<evidence type="ECO:0000256" key="6">
    <source>
        <dbReference type="ARBA" id="ARBA00023136"/>
    </source>
</evidence>
<dbReference type="GO" id="GO:0005886">
    <property type="term" value="C:plasma membrane"/>
    <property type="evidence" value="ECO:0007669"/>
    <property type="project" value="UniProtKB-SubCell"/>
</dbReference>
<evidence type="ECO:0000256" key="5">
    <source>
        <dbReference type="ARBA" id="ARBA00022729"/>
    </source>
</evidence>
<dbReference type="Pfam" id="PF25079">
    <property type="entry name" value="COB_C"/>
    <property type="match status" value="1"/>
</dbReference>
<dbReference type="GO" id="GO:0010215">
    <property type="term" value="P:cellulose microfibril organization"/>
    <property type="evidence" value="ECO:0007669"/>
    <property type="project" value="InterPro"/>
</dbReference>
<dbReference type="Proteomes" id="UP000237000">
    <property type="component" value="Unassembled WGS sequence"/>
</dbReference>
<dbReference type="Pfam" id="PF04833">
    <property type="entry name" value="COBRA"/>
    <property type="match status" value="1"/>
</dbReference>
<evidence type="ECO:0000313" key="12">
    <source>
        <dbReference type="Proteomes" id="UP000237000"/>
    </source>
</evidence>
<accession>A0A2P5DGN7</accession>
<dbReference type="GO" id="GO:0098552">
    <property type="term" value="C:side of membrane"/>
    <property type="evidence" value="ECO:0007669"/>
    <property type="project" value="UniProtKB-KW"/>
</dbReference>
<keyword evidence="7" id="KW-0325">Glycoprotein</keyword>
<evidence type="ECO:0000256" key="9">
    <source>
        <dbReference type="SAM" id="SignalP"/>
    </source>
</evidence>
<sequence length="652" mass="71913">MANHNTSLFTFFIIISVFLRSTLTQPQKSQDSPPSNACNGVFLSYTNTGGHPIPPTVEPANQPYRFESTATLLNNDLDELKSWKLFLGFQHNEVLVSASDSVLADGASLPAQVGNGVVLAGSAVKDLKSAVETAGDVDQTGVVIRLVGTQFGVGPPSVPMPLNISLVNDDYSCPSPTAQGSNEMHLCCTRDLSTKNNTTLEEEIQPRQKGDLLIMYDIISSYDTYYWAQVNISNHNPLSRVDNWKLSWEWTRDEFVYAMKGAYPTVIDTRDCIFGRQGQYYRDMDFSTALSCEKTPTIIDLPPTRANDSKLGMAPFCCRNGTILPPSVDSTKSISSFRMQVYKMPPDLNRTQLNPPQNWKINGTGSSDYECGPPMRVIPTRFPDPTGLPSETTAIASWQVVCEIKRSKEASPRCCVSFSAFFNDSAVPCATCACGCNQNPTETCSPTEPPLLLRPDTLLLPSENRTKKALEWAKIKDWSVPDLLPCGDNCGVNINWHLDSDYWGGWTARMTLLNWAETEFVDWFVAVELDEAGPGFERAFSFNASLLPGSNDSVVFMKGFQGLNYLLGAKNGANPRKDFKAAGTQQSVILFNKKKTPLVNVARGDGFPTRVIFNGEECVLPTILPNHGDKKDVIMTKTFPILLFALAYLLLE</sequence>
<evidence type="ECO:0000256" key="1">
    <source>
        <dbReference type="ARBA" id="ARBA00004609"/>
    </source>
</evidence>
<dbReference type="InterPro" id="IPR056900">
    <property type="entry name" value="COB_C"/>
</dbReference>
<dbReference type="STRING" id="63057.A0A2P5DGN7"/>
<keyword evidence="4" id="KW-0336">GPI-anchor</keyword>
<evidence type="ECO:0000256" key="3">
    <source>
        <dbReference type="ARBA" id="ARBA00022475"/>
    </source>
</evidence>
<dbReference type="AlphaFoldDB" id="A0A2P5DGN7"/>
<dbReference type="InterPro" id="IPR006918">
    <property type="entry name" value="COBRA_pln"/>
</dbReference>
<keyword evidence="5 9" id="KW-0732">Signal</keyword>
<comment type="similarity">
    <text evidence="2">Belongs to the COBRA family.</text>
</comment>
<dbReference type="EMBL" id="JXTC01000272">
    <property type="protein sequence ID" value="PON72445.1"/>
    <property type="molecule type" value="Genomic_DNA"/>
</dbReference>
<protein>
    <submittedName>
        <fullName evidence="11">COBRA-like protein</fullName>
    </submittedName>
</protein>
<dbReference type="PANTHER" id="PTHR31052">
    <property type="entry name" value="COBRA-LIKE PROTEIN 7"/>
    <property type="match status" value="1"/>
</dbReference>
<evidence type="ECO:0000256" key="2">
    <source>
        <dbReference type="ARBA" id="ARBA00005507"/>
    </source>
</evidence>
<name>A0A2P5DGN7_TREOI</name>
<dbReference type="PANTHER" id="PTHR31052:SF19">
    <property type="entry name" value="COBRA-LIKE PROTEIN 7"/>
    <property type="match status" value="1"/>
</dbReference>
<proteinExistence type="inferred from homology"/>
<comment type="caution">
    <text evidence="11">The sequence shown here is derived from an EMBL/GenBank/DDBJ whole genome shotgun (WGS) entry which is preliminary data.</text>
</comment>
<evidence type="ECO:0000256" key="8">
    <source>
        <dbReference type="ARBA" id="ARBA00023288"/>
    </source>
</evidence>
<feature type="signal peptide" evidence="9">
    <location>
        <begin position="1"/>
        <end position="24"/>
    </location>
</feature>
<reference evidence="12" key="1">
    <citation type="submission" date="2016-06" db="EMBL/GenBank/DDBJ databases">
        <title>Parallel loss of symbiosis genes in relatives of nitrogen-fixing non-legume Parasponia.</title>
        <authorList>
            <person name="Van Velzen R."/>
            <person name="Holmer R."/>
            <person name="Bu F."/>
            <person name="Rutten L."/>
            <person name="Van Zeijl A."/>
            <person name="Liu W."/>
            <person name="Santuari L."/>
            <person name="Cao Q."/>
            <person name="Sharma T."/>
            <person name="Shen D."/>
            <person name="Roswanjaya Y."/>
            <person name="Wardhani T."/>
            <person name="Kalhor M.S."/>
            <person name="Jansen J."/>
            <person name="Van den Hoogen J."/>
            <person name="Gungor B."/>
            <person name="Hartog M."/>
            <person name="Hontelez J."/>
            <person name="Verver J."/>
            <person name="Yang W.-C."/>
            <person name="Schijlen E."/>
            <person name="Repin R."/>
            <person name="Schilthuizen M."/>
            <person name="Schranz E."/>
            <person name="Heidstra R."/>
            <person name="Miyata K."/>
            <person name="Fedorova E."/>
            <person name="Kohlen W."/>
            <person name="Bisseling T."/>
            <person name="Smit S."/>
            <person name="Geurts R."/>
        </authorList>
    </citation>
    <scope>NUCLEOTIDE SEQUENCE [LARGE SCALE GENOMIC DNA]</scope>
    <source>
        <strain evidence="12">cv. RG33-2</strain>
    </source>
</reference>
<keyword evidence="12" id="KW-1185">Reference proteome</keyword>
<comment type="subcellular location">
    <subcellularLocation>
        <location evidence="1">Cell membrane</location>
        <topology evidence="1">Lipid-anchor</topology>
        <topology evidence="1">GPI-anchor</topology>
    </subcellularLocation>
</comment>
<evidence type="ECO:0000256" key="7">
    <source>
        <dbReference type="ARBA" id="ARBA00023180"/>
    </source>
</evidence>
<keyword evidence="6" id="KW-0472">Membrane</keyword>
<keyword evidence="8" id="KW-0449">Lipoprotein</keyword>
<feature type="domain" description="COBRA C-terminal" evidence="10">
    <location>
        <begin position="413"/>
        <end position="625"/>
    </location>
</feature>
<evidence type="ECO:0000259" key="10">
    <source>
        <dbReference type="Pfam" id="PF25079"/>
    </source>
</evidence>
<gene>
    <name evidence="11" type="ORF">TorRG33x02_252430</name>
</gene>
<dbReference type="InParanoid" id="A0A2P5DGN7"/>
<evidence type="ECO:0000313" key="11">
    <source>
        <dbReference type="EMBL" id="PON72445.1"/>
    </source>
</evidence>